<feature type="repeat" description="WD" evidence="3">
    <location>
        <begin position="744"/>
        <end position="778"/>
    </location>
</feature>
<dbReference type="InterPro" id="IPR036322">
    <property type="entry name" value="WD40_repeat_dom_sf"/>
</dbReference>
<dbReference type="InterPro" id="IPR020472">
    <property type="entry name" value="WD40_PAC1"/>
</dbReference>
<feature type="repeat" description="WD" evidence="3">
    <location>
        <begin position="990"/>
        <end position="1024"/>
    </location>
</feature>
<feature type="repeat" description="WD" evidence="3">
    <location>
        <begin position="621"/>
        <end position="655"/>
    </location>
</feature>
<name>A0A3E0E7Y3_9BACT</name>
<feature type="transmembrane region" description="Helical" evidence="5">
    <location>
        <begin position="444"/>
        <end position="464"/>
    </location>
</feature>
<feature type="region of interest" description="Disordered" evidence="4">
    <location>
        <begin position="409"/>
        <end position="429"/>
    </location>
</feature>
<dbReference type="PANTHER" id="PTHR22847">
    <property type="entry name" value="WD40 REPEAT PROTEIN"/>
    <property type="match status" value="1"/>
</dbReference>
<feature type="compositionally biased region" description="Basic and acidic residues" evidence="4">
    <location>
        <begin position="415"/>
        <end position="429"/>
    </location>
</feature>
<dbReference type="AlphaFoldDB" id="A0A3E0E7Y3"/>
<feature type="repeat" description="WD" evidence="3">
    <location>
        <begin position="580"/>
        <end position="614"/>
    </location>
</feature>
<feature type="domain" description="Novel STAND NTPase 1" evidence="6">
    <location>
        <begin position="7"/>
        <end position="427"/>
    </location>
</feature>
<dbReference type="PROSITE" id="PS50082">
    <property type="entry name" value="WD_REPEATS_2"/>
    <property type="match status" value="14"/>
</dbReference>
<dbReference type="SMART" id="SM00320">
    <property type="entry name" value="WD40"/>
    <property type="match status" value="14"/>
</dbReference>
<dbReference type="Gene3D" id="3.40.50.300">
    <property type="entry name" value="P-loop containing nucleotide triphosphate hydrolases"/>
    <property type="match status" value="1"/>
</dbReference>
<dbReference type="Gene3D" id="2.130.10.10">
    <property type="entry name" value="YVTN repeat-like/Quinoprotein amine dehydrogenase"/>
    <property type="match status" value="4"/>
</dbReference>
<feature type="repeat" description="WD" evidence="3">
    <location>
        <begin position="662"/>
        <end position="696"/>
    </location>
</feature>
<evidence type="ECO:0000256" key="3">
    <source>
        <dbReference type="PROSITE-ProRule" id="PRU00221"/>
    </source>
</evidence>
<dbReference type="SUPFAM" id="SSF50978">
    <property type="entry name" value="WD40 repeat-like"/>
    <property type="match status" value="2"/>
</dbReference>
<dbReference type="PROSITE" id="PS50294">
    <property type="entry name" value="WD_REPEATS_REGION"/>
    <property type="match status" value="13"/>
</dbReference>
<dbReference type="PRINTS" id="PR00320">
    <property type="entry name" value="GPROTEINBRPT"/>
</dbReference>
<dbReference type="Proteomes" id="UP000256405">
    <property type="component" value="Unassembled WGS sequence"/>
</dbReference>
<dbReference type="Pfam" id="PF00400">
    <property type="entry name" value="WD40"/>
    <property type="match status" value="14"/>
</dbReference>
<evidence type="ECO:0000313" key="7">
    <source>
        <dbReference type="EMBL" id="REG94374.1"/>
    </source>
</evidence>
<feature type="repeat" description="WD" evidence="3">
    <location>
        <begin position="785"/>
        <end position="819"/>
    </location>
</feature>
<keyword evidence="2" id="KW-0677">Repeat</keyword>
<accession>A0A3E0E7Y3</accession>
<dbReference type="OrthoDB" id="1090410at2"/>
<dbReference type="InterPro" id="IPR015943">
    <property type="entry name" value="WD40/YVTN_repeat-like_dom_sf"/>
</dbReference>
<comment type="caution">
    <text evidence="7">The sequence shown here is derived from an EMBL/GenBank/DDBJ whole genome shotgun (WGS) entry which is preliminary data.</text>
</comment>
<keyword evidence="5" id="KW-1133">Transmembrane helix</keyword>
<feature type="repeat" description="WD" evidence="3">
    <location>
        <begin position="949"/>
        <end position="983"/>
    </location>
</feature>
<feature type="repeat" description="WD" evidence="3">
    <location>
        <begin position="539"/>
        <end position="573"/>
    </location>
</feature>
<dbReference type="Pfam" id="PF20703">
    <property type="entry name" value="nSTAND1"/>
    <property type="match status" value="1"/>
</dbReference>
<keyword evidence="5" id="KW-0812">Transmembrane</keyword>
<dbReference type="RefSeq" id="WP_116116402.1">
    <property type="nucleotide sequence ID" value="NZ_QUNF01000001.1"/>
</dbReference>
<dbReference type="InterPro" id="IPR027417">
    <property type="entry name" value="P-loop_NTPase"/>
</dbReference>
<reference evidence="7 8" key="1">
    <citation type="submission" date="2018-08" db="EMBL/GenBank/DDBJ databases">
        <title>Genomic Encyclopedia of Archaeal and Bacterial Type Strains, Phase II (KMG-II): from individual species to whole genera.</title>
        <authorList>
            <person name="Goeker M."/>
        </authorList>
    </citation>
    <scope>NUCLEOTIDE SEQUENCE [LARGE SCALE GENOMIC DNA]</scope>
    <source>
        <strain evidence="7 8">DSM 15986</strain>
    </source>
</reference>
<organism evidence="7 8">
    <name type="scientific">Algoriphagus antarcticus</name>
    <dbReference type="NCBI Taxonomy" id="238540"/>
    <lineage>
        <taxon>Bacteria</taxon>
        <taxon>Pseudomonadati</taxon>
        <taxon>Bacteroidota</taxon>
        <taxon>Cytophagia</taxon>
        <taxon>Cytophagales</taxon>
        <taxon>Cyclobacteriaceae</taxon>
        <taxon>Algoriphagus</taxon>
    </lineage>
</organism>
<feature type="repeat" description="WD" evidence="3">
    <location>
        <begin position="867"/>
        <end position="901"/>
    </location>
</feature>
<evidence type="ECO:0000256" key="1">
    <source>
        <dbReference type="ARBA" id="ARBA00022574"/>
    </source>
</evidence>
<keyword evidence="1 3" id="KW-0853">WD repeat</keyword>
<sequence length="1138" mass="125380">MEKQFRYPGTRPFQEDDRELFFGRNTDIEKLTELIVLEKLILLFSKSGYGKSSLLNAGVIPRLNEEEKFQTLSIRLNDPKRNPVELLAYHLESKIKESTFLESKFNITDELTTDTEAKLWYYAKSIQLAQKDSPALVLVFDQFEELFNYAPAEVNDFASEVANLLNQNLPLGVRQLFKKKIVANKVYFSKAETDHILEPLNIKVLFSLRSDRISLLNQLKGPIPAIFKKTYELQPLNESQALEAMLEPAEKAGDFASPVFTYSEDTIAKILSSLKDKENQRIETFQLQLICQHVEEQIIQKQIAHPTATKLEITAPELGNPADIFEEHYNTIINSLPDENQLQARILIEDKLIIGGNRVPLPESVITSEHQIPEQLLRTLVDKRLLRSEPNTVGGTSFELSHDTLVAPIQKTAQSRREKDAEKQAKKERAEKIKTQNRLRKTRLLLGVAVVFLVLALAAIFYAFDQTGKAEKQAATSKALLLNSTANDLLAKGFKTEALRVGQFAYTTALKASSHPPTPILSLLGNAFYSDIPLQIQKFEGHTEVVYSVAFAPDGMSILTGSADNTAILWDLNGKPIQKFEGHTDVVSSVAFAPDGMSILTGSWDKTAILWDLNGNPIQKFEGHTDVVYSVAFAPDGMSILTGSWDQTAILWDLNGNPIQKFEGHTDVVYSVAFAPDGMSILTGSGDNTAILWDLNGNPIQKFEGHTEVVYSVAFAPDGMSILTGSADNTAILWDLNGKPIQKFEGHTDVVSSVAFAPDGMSILTGSWDQTAILWDLNGKPIQKFEGHTEVVYSVAFAPDGMSILTGSADNTAILWDLNGKPIQKFEGHTDVVYSVAFAPDRMSILTGSWDQTAILWDLNGNPIQKFEGHTDVVYSVAFAPDGMSILTGSGDNTAILWDLNGKPIQKFEGHTDVVYSVAFAPDGMSILTGSADNTAILWDLNGKPIQKFEGHTDPVTSVTFAPDGMSILTGSEDMTAILWDLNGNPIQKFEGHADVVSSVAFAPDGMSILTGSYDNTAILWDLNGKPIQKFKGHTDPVTSVAFAPDGMSILSGSWDNTAILWDLNGKPIQKFKGHTYFVTSVAFAPDGMSILTGSGDMTAILSKTPLGIFDWLQSPDNPLRQLTEKEKVLYGIIEEEN</sequence>
<evidence type="ECO:0000259" key="6">
    <source>
        <dbReference type="Pfam" id="PF20703"/>
    </source>
</evidence>
<evidence type="ECO:0000256" key="5">
    <source>
        <dbReference type="SAM" id="Phobius"/>
    </source>
</evidence>
<evidence type="ECO:0000256" key="2">
    <source>
        <dbReference type="ARBA" id="ARBA00022737"/>
    </source>
</evidence>
<dbReference type="CDD" id="cd00200">
    <property type="entry name" value="WD40"/>
    <property type="match status" value="2"/>
</dbReference>
<keyword evidence="8" id="KW-1185">Reference proteome</keyword>
<dbReference type="PROSITE" id="PS00678">
    <property type="entry name" value="WD_REPEATS_1"/>
    <property type="match status" value="13"/>
</dbReference>
<feature type="repeat" description="WD" evidence="3">
    <location>
        <begin position="1072"/>
        <end position="1097"/>
    </location>
</feature>
<evidence type="ECO:0000313" key="8">
    <source>
        <dbReference type="Proteomes" id="UP000256405"/>
    </source>
</evidence>
<dbReference type="InterPro" id="IPR001680">
    <property type="entry name" value="WD40_rpt"/>
</dbReference>
<feature type="repeat" description="WD" evidence="3">
    <location>
        <begin position="1031"/>
        <end position="1065"/>
    </location>
</feature>
<dbReference type="InterPro" id="IPR019775">
    <property type="entry name" value="WD40_repeat_CS"/>
</dbReference>
<feature type="repeat" description="WD" evidence="3">
    <location>
        <begin position="908"/>
        <end position="942"/>
    </location>
</feature>
<dbReference type="PANTHER" id="PTHR22847:SF637">
    <property type="entry name" value="WD REPEAT DOMAIN 5B"/>
    <property type="match status" value="1"/>
</dbReference>
<feature type="repeat" description="WD" evidence="3">
    <location>
        <begin position="826"/>
        <end position="860"/>
    </location>
</feature>
<keyword evidence="5" id="KW-0472">Membrane</keyword>
<dbReference type="EMBL" id="QUNF01000001">
    <property type="protein sequence ID" value="REG94374.1"/>
    <property type="molecule type" value="Genomic_DNA"/>
</dbReference>
<evidence type="ECO:0000256" key="4">
    <source>
        <dbReference type="SAM" id="MobiDB-lite"/>
    </source>
</evidence>
<protein>
    <submittedName>
        <fullName evidence="7">WD40 repeat protein</fullName>
    </submittedName>
</protein>
<dbReference type="InterPro" id="IPR049052">
    <property type="entry name" value="nSTAND1"/>
</dbReference>
<gene>
    <name evidence="7" type="ORF">C8N25_101201</name>
</gene>
<proteinExistence type="predicted"/>
<feature type="repeat" description="WD" evidence="3">
    <location>
        <begin position="703"/>
        <end position="737"/>
    </location>
</feature>
<dbReference type="SUPFAM" id="SSF52540">
    <property type="entry name" value="P-loop containing nucleoside triphosphate hydrolases"/>
    <property type="match status" value="1"/>
</dbReference>